<comment type="caution">
    <text evidence="1">The sequence shown here is derived from an EMBL/GenBank/DDBJ whole genome shotgun (WGS) entry which is preliminary data.</text>
</comment>
<dbReference type="AlphaFoldDB" id="A0A5C8ZVL6"/>
<proteinExistence type="predicted"/>
<protein>
    <recommendedName>
        <fullName evidence="3">SnoaL-like domain-containing protein</fullName>
    </recommendedName>
</protein>
<dbReference type="Gene3D" id="3.10.450.50">
    <property type="match status" value="1"/>
</dbReference>
<name>A0A5C8ZVL6_9GAMM</name>
<evidence type="ECO:0000313" key="2">
    <source>
        <dbReference type="Proteomes" id="UP000321039"/>
    </source>
</evidence>
<dbReference type="SUPFAM" id="SSF54427">
    <property type="entry name" value="NTF2-like"/>
    <property type="match status" value="1"/>
</dbReference>
<evidence type="ECO:0000313" key="1">
    <source>
        <dbReference type="EMBL" id="TXS91889.1"/>
    </source>
</evidence>
<dbReference type="InterPro" id="IPR032710">
    <property type="entry name" value="NTF2-like_dom_sf"/>
</dbReference>
<reference evidence="1 2" key="1">
    <citation type="submission" date="2019-08" db="EMBL/GenBank/DDBJ databases">
        <title>Parahaliea maris sp. nov., isolated from the surface seawater.</title>
        <authorList>
            <person name="Liu Y."/>
        </authorList>
    </citation>
    <scope>NUCLEOTIDE SEQUENCE [LARGE SCALE GENOMIC DNA]</scope>
    <source>
        <strain evidence="1 2">HSLHS9</strain>
    </source>
</reference>
<sequence>MSEIRVEIQETLDAVARAVHSGVNVEDIAKLLYMPDMLVVGEGWPGAIRSIEAFLPDFTELVQSWGPEPELIFTLVDPLIVGSDAVTSLVDLSITCKDPSVQTEYLRIVYAWVRYEQGWRVKAEMYTVGSY</sequence>
<dbReference type="RefSeq" id="WP_148069129.1">
    <property type="nucleotide sequence ID" value="NZ_VRZA01000005.1"/>
</dbReference>
<gene>
    <name evidence="1" type="ORF">FV139_14235</name>
</gene>
<dbReference type="Proteomes" id="UP000321039">
    <property type="component" value="Unassembled WGS sequence"/>
</dbReference>
<evidence type="ECO:0008006" key="3">
    <source>
        <dbReference type="Google" id="ProtNLM"/>
    </source>
</evidence>
<accession>A0A5C8ZVL6</accession>
<dbReference type="EMBL" id="VRZA01000005">
    <property type="protein sequence ID" value="TXS91889.1"/>
    <property type="molecule type" value="Genomic_DNA"/>
</dbReference>
<organism evidence="1 2">
    <name type="scientific">Parahaliea maris</name>
    <dbReference type="NCBI Taxonomy" id="2716870"/>
    <lineage>
        <taxon>Bacteria</taxon>
        <taxon>Pseudomonadati</taxon>
        <taxon>Pseudomonadota</taxon>
        <taxon>Gammaproteobacteria</taxon>
        <taxon>Cellvibrionales</taxon>
        <taxon>Halieaceae</taxon>
        <taxon>Parahaliea</taxon>
    </lineage>
</organism>
<keyword evidence="2" id="KW-1185">Reference proteome</keyword>